<evidence type="ECO:0000313" key="7">
    <source>
        <dbReference type="Proteomes" id="UP000651156"/>
    </source>
</evidence>
<proteinExistence type="inferred from homology"/>
<dbReference type="PROSITE" id="PS51930">
    <property type="entry name" value="BMC_2"/>
    <property type="match status" value="2"/>
</dbReference>
<dbReference type="EMBL" id="JADEWN010000063">
    <property type="protein sequence ID" value="MBE9192724.1"/>
    <property type="molecule type" value="Genomic_DNA"/>
</dbReference>
<keyword evidence="7" id="KW-1185">Reference proteome</keyword>
<dbReference type="SMART" id="SM00877">
    <property type="entry name" value="BMC"/>
    <property type="match status" value="2"/>
</dbReference>
<dbReference type="Gene3D" id="3.30.70.1710">
    <property type="match status" value="2"/>
</dbReference>
<dbReference type="InterPro" id="IPR050575">
    <property type="entry name" value="BMC_shell"/>
</dbReference>
<evidence type="ECO:0000256" key="3">
    <source>
        <dbReference type="ARBA" id="ARBA00023780"/>
    </source>
</evidence>
<dbReference type="InterPro" id="IPR020808">
    <property type="entry name" value="Bact_microcomp_CS"/>
</dbReference>
<dbReference type="PANTHER" id="PTHR33941:SF11">
    <property type="entry name" value="BACTERIAL MICROCOMPARTMENT SHELL PROTEIN PDUJ"/>
    <property type="match status" value="1"/>
</dbReference>
<evidence type="ECO:0000313" key="6">
    <source>
        <dbReference type="EMBL" id="MBE9192724.1"/>
    </source>
</evidence>
<keyword evidence="1" id="KW-0120">Carbon dioxide fixation</keyword>
<dbReference type="PROSITE" id="PS01139">
    <property type="entry name" value="BMC_1"/>
    <property type="match status" value="1"/>
</dbReference>
<name>A0ABR9UWP8_9CHRO</name>
<protein>
    <submittedName>
        <fullName evidence="6">BMC domain-containing protein</fullName>
    </submittedName>
</protein>
<dbReference type="RefSeq" id="WP_193934135.1">
    <property type="nucleotide sequence ID" value="NZ_CAWPMZ010000100.1"/>
</dbReference>
<evidence type="ECO:0000259" key="5">
    <source>
        <dbReference type="PROSITE" id="PS51930"/>
    </source>
</evidence>
<dbReference type="InterPro" id="IPR037233">
    <property type="entry name" value="CcmK-like_sf"/>
</dbReference>
<dbReference type="InterPro" id="IPR000249">
    <property type="entry name" value="BMC_dom"/>
</dbReference>
<evidence type="ECO:0000256" key="2">
    <source>
        <dbReference type="ARBA" id="ARBA00023587"/>
    </source>
</evidence>
<comment type="similarity">
    <text evidence="3">Belongs to the bacterial microcompartments protein family. CsoS1 subfamily.</text>
</comment>
<evidence type="ECO:0000256" key="1">
    <source>
        <dbReference type="ARBA" id="ARBA00023300"/>
    </source>
</evidence>
<organism evidence="6 7">
    <name type="scientific">Gloeocapsopsis crepidinum LEGE 06123</name>
    <dbReference type="NCBI Taxonomy" id="588587"/>
    <lineage>
        <taxon>Bacteria</taxon>
        <taxon>Bacillati</taxon>
        <taxon>Cyanobacteriota</taxon>
        <taxon>Cyanophyceae</taxon>
        <taxon>Oscillatoriophycideae</taxon>
        <taxon>Chroococcales</taxon>
        <taxon>Chroococcaceae</taxon>
        <taxon>Gloeocapsopsis</taxon>
    </lineage>
</organism>
<dbReference type="SUPFAM" id="SSF143414">
    <property type="entry name" value="CcmK-like"/>
    <property type="match status" value="2"/>
</dbReference>
<comment type="subcellular location">
    <subcellularLocation>
        <location evidence="2">Carboxysome</location>
    </subcellularLocation>
</comment>
<feature type="domain" description="BMC" evidence="5">
    <location>
        <begin position="129"/>
        <end position="215"/>
    </location>
</feature>
<feature type="domain" description="BMC" evidence="5">
    <location>
        <begin position="24"/>
        <end position="108"/>
    </location>
</feature>
<keyword evidence="4" id="KW-1283">Bacterial microcompartment</keyword>
<comment type="caution">
    <text evidence="6">The sequence shown here is derived from an EMBL/GenBank/DDBJ whole genome shotgun (WGS) entry which is preliminary data.</text>
</comment>
<sequence>METPNQGYAPREQFSRKDDLRESALGLVSTLSFPAIIQTADAMLKSSEVTLVGFEKIGSGHCTAIVRGKVASIRLAVEAGAQTAAEFGQLVSTLVIPRPLPNLDVVFPIGNRLSDLAQFERDIRVSSQAIGLLETRGFPVMVGAADAMLKAADVKLMSYEKIGAGLCTAIIRGAVADVVVAVEAGMQEALRIDANSLNAVTVIPRPLDDLEQNLPLASCLLEEQPKPLKLPVAIKDKTPEAELIKLPDLATIPVEINQVEIDQEE</sequence>
<gene>
    <name evidence="6" type="ORF">IQ230_20690</name>
</gene>
<reference evidence="6 7" key="1">
    <citation type="submission" date="2020-10" db="EMBL/GenBank/DDBJ databases">
        <authorList>
            <person name="Castelo-Branco R."/>
            <person name="Eusebio N."/>
            <person name="Adriana R."/>
            <person name="Vieira A."/>
            <person name="Brugerolle De Fraissinette N."/>
            <person name="Rezende De Castro R."/>
            <person name="Schneider M.P."/>
            <person name="Vasconcelos V."/>
            <person name="Leao P.N."/>
        </authorList>
    </citation>
    <scope>NUCLEOTIDE SEQUENCE [LARGE SCALE GENOMIC DNA]</scope>
    <source>
        <strain evidence="6 7">LEGE 06123</strain>
    </source>
</reference>
<evidence type="ECO:0000256" key="4">
    <source>
        <dbReference type="ARBA" id="ARBA00024446"/>
    </source>
</evidence>
<dbReference type="Pfam" id="PF00936">
    <property type="entry name" value="BMC"/>
    <property type="match status" value="2"/>
</dbReference>
<accession>A0ABR9UWP8</accession>
<dbReference type="InterPro" id="IPR044872">
    <property type="entry name" value="CcmK/CsoS1_BMC"/>
</dbReference>
<dbReference type="Proteomes" id="UP000651156">
    <property type="component" value="Unassembled WGS sequence"/>
</dbReference>
<dbReference type="PANTHER" id="PTHR33941">
    <property type="entry name" value="PROPANEDIOL UTILIZATION PROTEIN PDUA"/>
    <property type="match status" value="1"/>
</dbReference>
<dbReference type="CDD" id="cd07057">
    <property type="entry name" value="BMC_CcmK"/>
    <property type="match status" value="1"/>
</dbReference>